<evidence type="ECO:0000256" key="6">
    <source>
        <dbReference type="SAM" id="Phobius"/>
    </source>
</evidence>
<comment type="caution">
    <text evidence="7">The sequence shown here is derived from an EMBL/GenBank/DDBJ whole genome shotgun (WGS) entry which is preliminary data.</text>
</comment>
<dbReference type="Proteomes" id="UP001148313">
    <property type="component" value="Unassembled WGS sequence"/>
</dbReference>
<comment type="subcellular location">
    <subcellularLocation>
        <location evidence="1">Cell membrane</location>
        <topology evidence="1">Multi-pass membrane protein</topology>
    </subcellularLocation>
</comment>
<evidence type="ECO:0000313" key="7">
    <source>
        <dbReference type="EMBL" id="MDA4847027.1"/>
    </source>
</evidence>
<dbReference type="InterPro" id="IPR043428">
    <property type="entry name" value="LivM-like"/>
</dbReference>
<feature type="transmembrane region" description="Helical" evidence="6">
    <location>
        <begin position="226"/>
        <end position="244"/>
    </location>
</feature>
<protein>
    <submittedName>
        <fullName evidence="7">Branched-chain amino acid ABC transporter permease</fullName>
    </submittedName>
</protein>
<evidence type="ECO:0000256" key="4">
    <source>
        <dbReference type="ARBA" id="ARBA00022989"/>
    </source>
</evidence>
<feature type="transmembrane region" description="Helical" evidence="6">
    <location>
        <begin position="148"/>
        <end position="169"/>
    </location>
</feature>
<evidence type="ECO:0000313" key="8">
    <source>
        <dbReference type="Proteomes" id="UP001148313"/>
    </source>
</evidence>
<accession>A0ABT4VSH6</accession>
<keyword evidence="4 6" id="KW-1133">Transmembrane helix</keyword>
<dbReference type="Pfam" id="PF02653">
    <property type="entry name" value="BPD_transp_2"/>
    <property type="match status" value="1"/>
</dbReference>
<feature type="transmembrane region" description="Helical" evidence="6">
    <location>
        <begin position="70"/>
        <end position="89"/>
    </location>
</feature>
<keyword evidence="3 6" id="KW-0812">Transmembrane</keyword>
<keyword evidence="2" id="KW-1003">Cell membrane</keyword>
<evidence type="ECO:0000256" key="3">
    <source>
        <dbReference type="ARBA" id="ARBA00022692"/>
    </source>
</evidence>
<gene>
    <name evidence="7" type="ORF">OOZ53_16830</name>
</gene>
<name>A0ABT4VSH6_9HYPH</name>
<dbReference type="EMBL" id="JAPJZH010000010">
    <property type="protein sequence ID" value="MDA4847027.1"/>
    <property type="molecule type" value="Genomic_DNA"/>
</dbReference>
<evidence type="ECO:0000256" key="1">
    <source>
        <dbReference type="ARBA" id="ARBA00004651"/>
    </source>
</evidence>
<feature type="transmembrane region" description="Helical" evidence="6">
    <location>
        <begin position="101"/>
        <end position="118"/>
    </location>
</feature>
<reference evidence="7" key="1">
    <citation type="submission" date="2022-11" db="EMBL/GenBank/DDBJ databases">
        <title>Hoeflea poritis sp. nov., isolated from scleractinian coral Porites lutea.</title>
        <authorList>
            <person name="Zhang G."/>
            <person name="Wei Q."/>
            <person name="Cai L."/>
        </authorList>
    </citation>
    <scope>NUCLEOTIDE SEQUENCE</scope>
    <source>
        <strain evidence="7">E7-10</strain>
    </source>
</reference>
<dbReference type="CDD" id="cd06581">
    <property type="entry name" value="TM_PBP1_LivM_like"/>
    <property type="match status" value="1"/>
</dbReference>
<dbReference type="PANTHER" id="PTHR30482">
    <property type="entry name" value="HIGH-AFFINITY BRANCHED-CHAIN AMINO ACID TRANSPORT SYSTEM PERMEASE"/>
    <property type="match status" value="1"/>
</dbReference>
<dbReference type="PANTHER" id="PTHR30482:SF10">
    <property type="entry name" value="HIGH-AFFINITY BRANCHED-CHAIN AMINO ACID TRANSPORT PROTEIN BRAE"/>
    <property type="match status" value="1"/>
</dbReference>
<evidence type="ECO:0000256" key="5">
    <source>
        <dbReference type="ARBA" id="ARBA00023136"/>
    </source>
</evidence>
<proteinExistence type="predicted"/>
<keyword evidence="5 6" id="KW-0472">Membrane</keyword>
<feature type="transmembrane region" description="Helical" evidence="6">
    <location>
        <begin position="37"/>
        <end position="58"/>
    </location>
</feature>
<feature type="transmembrane region" description="Helical" evidence="6">
    <location>
        <begin position="202"/>
        <end position="220"/>
    </location>
</feature>
<sequence length="325" mass="35107">MTELSGLFFYLVSVLIAGGIYALLCLALNIQWGMGGLFNAGIVGFFAIGAYTSAILTTPETAKHLGGFELPIFAGLIGAAIIAGVTGWAVARICVRLKSDYLAMASIGIAEILRLVIVNESWLTNGSLGISGIPRPFGEYTAGRPADLVFLAYVWLIVLIVYLVATRLYNSPWGRSLRAIRDNEASAAAAGKNVERFRTQTFVIGCAFMGVAGALSAHYFRFLSPSATDPLLVTFLVWVMLMAGGSGNNRGAIVGALGIWALWSVTEIFTNRLPPEWATRSSFIRMLLVGLLLQYVLQKFRAGILPEKSPPLHFEDEAERPAPEK</sequence>
<feature type="transmembrane region" description="Helical" evidence="6">
    <location>
        <begin position="6"/>
        <end position="30"/>
    </location>
</feature>
<dbReference type="RefSeq" id="WP_271090824.1">
    <property type="nucleotide sequence ID" value="NZ_JAPJZH010000010.1"/>
</dbReference>
<keyword evidence="8" id="KW-1185">Reference proteome</keyword>
<dbReference type="InterPro" id="IPR001851">
    <property type="entry name" value="ABC_transp_permease"/>
</dbReference>
<evidence type="ECO:0000256" key="2">
    <source>
        <dbReference type="ARBA" id="ARBA00022475"/>
    </source>
</evidence>
<organism evidence="7 8">
    <name type="scientific">Hoeflea poritis</name>
    <dbReference type="NCBI Taxonomy" id="2993659"/>
    <lineage>
        <taxon>Bacteria</taxon>
        <taxon>Pseudomonadati</taxon>
        <taxon>Pseudomonadota</taxon>
        <taxon>Alphaproteobacteria</taxon>
        <taxon>Hyphomicrobiales</taxon>
        <taxon>Rhizobiaceae</taxon>
        <taxon>Hoeflea</taxon>
    </lineage>
</organism>